<proteinExistence type="predicted"/>
<dbReference type="Gene3D" id="3.40.5.90">
    <property type="entry name" value="CDGSH iron-sulfur domain, mitoNEET-type"/>
    <property type="match status" value="1"/>
</dbReference>
<name>A0A9W6TD89_9STRA</name>
<evidence type="ECO:0000256" key="1">
    <source>
        <dbReference type="ARBA" id="ARBA00004167"/>
    </source>
</evidence>
<comment type="cofactor">
    <cofactor evidence="9">
        <name>[2Fe-2S] cluster</name>
        <dbReference type="ChEBI" id="CHEBI:190135"/>
    </cofactor>
</comment>
<feature type="region of interest" description="Disordered" evidence="10">
    <location>
        <begin position="165"/>
        <end position="192"/>
    </location>
</feature>
<sequence length="313" mass="34408">MVCAVSAAPQHTGRVQSGTSSARDLHGDLEDEDLTFVRFCVLCLSATTPIAASDDTKAMQMQMGMGAGPNMAFDAPKVYKQERVSLRLHNHDWALEFAEKKLLGEPIPEKPKASATSSSSSTTTEKRASKYTKISKRNESFSSPVKMHSGGSALLCDELQAPPSRSASLADSLPVAHSPRRRHGRHPQTDLPRYLKGLPLPRTFSGFLKLKQDEWLYLAPLLITIFVLGLTLFAGKGSTKPGRVNRKVQLEKEKVVDFVSVPDVEDMIKEKGKCTVCRCWKSKKFPFCDGTHMKHNKETGDNVGPLVLTAKKA</sequence>
<dbReference type="InterPro" id="IPR042216">
    <property type="entry name" value="MitoNEET_CISD"/>
</dbReference>
<keyword evidence="2 11" id="KW-0812">Transmembrane</keyword>
<dbReference type="GO" id="GO:0005741">
    <property type="term" value="C:mitochondrial outer membrane"/>
    <property type="evidence" value="ECO:0007669"/>
    <property type="project" value="TreeGrafter"/>
</dbReference>
<dbReference type="PANTHER" id="PTHR13680">
    <property type="entry name" value="CDGSH IRON-SULFUR DOMAIN-CONTAINING PROTEIN 1"/>
    <property type="match status" value="1"/>
</dbReference>
<evidence type="ECO:0000259" key="12">
    <source>
        <dbReference type="SMART" id="SM00704"/>
    </source>
</evidence>
<dbReference type="AlphaFoldDB" id="A0A9W6TD89"/>
<evidence type="ECO:0000256" key="3">
    <source>
        <dbReference type="ARBA" id="ARBA00022714"/>
    </source>
</evidence>
<dbReference type="InterPro" id="IPR045131">
    <property type="entry name" value="CISD1/2"/>
</dbReference>
<evidence type="ECO:0000256" key="8">
    <source>
        <dbReference type="ARBA" id="ARBA00023136"/>
    </source>
</evidence>
<evidence type="ECO:0000256" key="6">
    <source>
        <dbReference type="ARBA" id="ARBA00023004"/>
    </source>
</evidence>
<feature type="region of interest" description="Disordered" evidence="10">
    <location>
        <begin position="1"/>
        <end position="23"/>
    </location>
</feature>
<evidence type="ECO:0000313" key="14">
    <source>
        <dbReference type="Proteomes" id="UP001165083"/>
    </source>
</evidence>
<feature type="compositionally biased region" description="Low complexity" evidence="10">
    <location>
        <begin position="113"/>
        <end position="123"/>
    </location>
</feature>
<dbReference type="Pfam" id="PF09360">
    <property type="entry name" value="zf-CDGSH"/>
    <property type="match status" value="1"/>
</dbReference>
<evidence type="ECO:0000256" key="10">
    <source>
        <dbReference type="SAM" id="MobiDB-lite"/>
    </source>
</evidence>
<dbReference type="Proteomes" id="UP001165083">
    <property type="component" value="Unassembled WGS sequence"/>
</dbReference>
<reference evidence="13" key="1">
    <citation type="submission" date="2023-04" db="EMBL/GenBank/DDBJ databases">
        <title>Phytophthora lilii NBRC 32176.</title>
        <authorList>
            <person name="Ichikawa N."/>
            <person name="Sato H."/>
            <person name="Tonouchi N."/>
        </authorList>
    </citation>
    <scope>NUCLEOTIDE SEQUENCE</scope>
    <source>
        <strain evidence="13">NBRC 32176</strain>
    </source>
</reference>
<accession>A0A9W6TD89</accession>
<comment type="caution">
    <text evidence="13">The sequence shown here is derived from an EMBL/GenBank/DDBJ whole genome shotgun (WGS) entry which is preliminary data.</text>
</comment>
<feature type="compositionally biased region" description="Polar residues" evidence="10">
    <location>
        <begin position="13"/>
        <end position="22"/>
    </location>
</feature>
<dbReference type="GO" id="GO:0046872">
    <property type="term" value="F:metal ion binding"/>
    <property type="evidence" value="ECO:0007669"/>
    <property type="project" value="UniProtKB-KW"/>
</dbReference>
<protein>
    <submittedName>
        <fullName evidence="13">Unnamed protein product</fullName>
    </submittedName>
</protein>
<dbReference type="InterPro" id="IPR019610">
    <property type="entry name" value="FeS-contain_mitoNEET_N"/>
</dbReference>
<evidence type="ECO:0000256" key="7">
    <source>
        <dbReference type="ARBA" id="ARBA00023014"/>
    </source>
</evidence>
<evidence type="ECO:0000256" key="5">
    <source>
        <dbReference type="ARBA" id="ARBA00022989"/>
    </source>
</evidence>
<keyword evidence="8 11" id="KW-0472">Membrane</keyword>
<dbReference type="PANTHER" id="PTHR13680:SF5">
    <property type="entry name" value="CDGSH IRON-SULFUR DOMAIN-CONTAINING PROTEIN 1"/>
    <property type="match status" value="1"/>
</dbReference>
<dbReference type="OrthoDB" id="449252at2759"/>
<keyword evidence="7" id="KW-0411">Iron-sulfur</keyword>
<dbReference type="FunFam" id="3.40.5.90:FF:000001">
    <property type="entry name" value="CDGSH iron-sulfur domain-containing protein 1"/>
    <property type="match status" value="1"/>
</dbReference>
<keyword evidence="5 11" id="KW-1133">Transmembrane helix</keyword>
<keyword evidence="4" id="KW-0479">Metal-binding</keyword>
<feature type="transmembrane region" description="Helical" evidence="11">
    <location>
        <begin position="215"/>
        <end position="235"/>
    </location>
</feature>
<organism evidence="13 14">
    <name type="scientific">Phytophthora lilii</name>
    <dbReference type="NCBI Taxonomy" id="2077276"/>
    <lineage>
        <taxon>Eukaryota</taxon>
        <taxon>Sar</taxon>
        <taxon>Stramenopiles</taxon>
        <taxon>Oomycota</taxon>
        <taxon>Peronosporomycetes</taxon>
        <taxon>Peronosporales</taxon>
        <taxon>Peronosporaceae</taxon>
        <taxon>Phytophthora</taxon>
    </lineage>
</organism>
<keyword evidence="6" id="KW-0408">Iron</keyword>
<evidence type="ECO:0000313" key="13">
    <source>
        <dbReference type="EMBL" id="GMF10880.1"/>
    </source>
</evidence>
<feature type="region of interest" description="Disordered" evidence="10">
    <location>
        <begin position="106"/>
        <end position="135"/>
    </location>
</feature>
<keyword evidence="14" id="KW-1185">Reference proteome</keyword>
<dbReference type="Pfam" id="PF10660">
    <property type="entry name" value="MitoNEET_N"/>
    <property type="match status" value="1"/>
</dbReference>
<evidence type="ECO:0000256" key="9">
    <source>
        <dbReference type="ARBA" id="ARBA00034078"/>
    </source>
</evidence>
<dbReference type="EMBL" id="BSXW01000056">
    <property type="protein sequence ID" value="GMF10880.1"/>
    <property type="molecule type" value="Genomic_DNA"/>
</dbReference>
<gene>
    <name evidence="13" type="ORF">Plil01_000164200</name>
</gene>
<keyword evidence="3" id="KW-0001">2Fe-2S</keyword>
<comment type="subcellular location">
    <subcellularLocation>
        <location evidence="1">Membrane</location>
        <topology evidence="1">Single-pass membrane protein</topology>
    </subcellularLocation>
</comment>
<dbReference type="InterPro" id="IPR018967">
    <property type="entry name" value="FeS-contain_CDGSH-typ"/>
</dbReference>
<evidence type="ECO:0000256" key="4">
    <source>
        <dbReference type="ARBA" id="ARBA00022723"/>
    </source>
</evidence>
<dbReference type="SMART" id="SM00704">
    <property type="entry name" value="ZnF_CDGSH"/>
    <property type="match status" value="1"/>
</dbReference>
<feature type="domain" description="Iron-binding zinc finger CDGSH type" evidence="12">
    <location>
        <begin position="254"/>
        <end position="298"/>
    </location>
</feature>
<evidence type="ECO:0000256" key="2">
    <source>
        <dbReference type="ARBA" id="ARBA00022692"/>
    </source>
</evidence>
<dbReference type="GO" id="GO:0010506">
    <property type="term" value="P:regulation of autophagy"/>
    <property type="evidence" value="ECO:0007669"/>
    <property type="project" value="InterPro"/>
</dbReference>
<dbReference type="GO" id="GO:0051537">
    <property type="term" value="F:2 iron, 2 sulfur cluster binding"/>
    <property type="evidence" value="ECO:0007669"/>
    <property type="project" value="UniProtKB-KW"/>
</dbReference>
<evidence type="ECO:0000256" key="11">
    <source>
        <dbReference type="SAM" id="Phobius"/>
    </source>
</evidence>